<dbReference type="Gene3D" id="3.40.50.300">
    <property type="entry name" value="P-loop containing nucleotide triphosphate hydrolases"/>
    <property type="match status" value="1"/>
</dbReference>
<reference evidence="3 4" key="1">
    <citation type="submission" date="2020-08" db="EMBL/GenBank/DDBJ databases">
        <authorList>
            <person name="Liu C."/>
            <person name="Sun Q."/>
        </authorList>
    </citation>
    <scope>NUCLEOTIDE SEQUENCE [LARGE SCALE GENOMIC DNA]</scope>
    <source>
        <strain evidence="3 4">NSJ-61</strain>
    </source>
</reference>
<dbReference type="InterPro" id="IPR004256">
    <property type="entry name" value="DUF234"/>
</dbReference>
<dbReference type="Pfam" id="PF03008">
    <property type="entry name" value="DUF234"/>
    <property type="match status" value="1"/>
</dbReference>
<evidence type="ECO:0000313" key="3">
    <source>
        <dbReference type="EMBL" id="QNM13349.1"/>
    </source>
</evidence>
<evidence type="ECO:0000259" key="1">
    <source>
        <dbReference type="Pfam" id="PF01637"/>
    </source>
</evidence>
<protein>
    <submittedName>
        <fullName evidence="3">ATP-binding protein</fullName>
    </submittedName>
</protein>
<organism evidence="3 4">
    <name type="scientific">[Eubacterium] hominis</name>
    <dbReference type="NCBI Taxonomy" id="2764325"/>
    <lineage>
        <taxon>Bacteria</taxon>
        <taxon>Bacillati</taxon>
        <taxon>Bacillota</taxon>
        <taxon>Erysipelotrichia</taxon>
        <taxon>Erysipelotrichales</taxon>
        <taxon>Erysipelotrichaceae</taxon>
        <taxon>Amedibacillus</taxon>
    </lineage>
</organism>
<keyword evidence="3" id="KW-0067">ATP-binding</keyword>
<feature type="domain" description="ATPase" evidence="1">
    <location>
        <begin position="2"/>
        <end position="203"/>
    </location>
</feature>
<name>A0A7G9GRB7_9FIRM</name>
<dbReference type="PANTHER" id="PTHR34704">
    <property type="entry name" value="ATPASE"/>
    <property type="match status" value="1"/>
</dbReference>
<dbReference type="InterPro" id="IPR011335">
    <property type="entry name" value="Restrct_endonuc-II-like"/>
</dbReference>
<dbReference type="AlphaFoldDB" id="A0A7G9GRB7"/>
<sequence length="462" mass="54446">MFIGRQNELKLLNQLYESNSFECLILYGRRRIGKTFLLDEFAKKTNSLYFQAQESTDQYNLSLFSQKVLSKFPGPSYLKEFSNWHDCFQYLYENLQKEPCVLMIDEFPYLAYQNSSTLSLWQEFIDHSLRKTKTLLILCGSSISFMESEVLGYQSPLFGRRTAQLKLEELTFFDAQPFYSNFCYEDQIKLYCTLGGTPYYLSMIKSDESADDNIKRLFFSNYGYMYNEMGMLLKQELREPAVYNRVIQAIACGKTKMNEICDYVNESSSKVSKYLSNLIQLQIIEKHLPFGESEGKSRKGVYQLYDLGFRFYYRFVFQKQASINTGLGDNVYDQDVKPFLSDYLGYGFEKICIQYLVKENLKGNLPIQFTRIGNWWGNNPKEKKEEEIDIMADDNMNLIIGECKYKNEKVEFSILQQQIERSKLFPKYKNYHYFIFSKSGFDFDIHTVDKAFHCITLEELCK</sequence>
<accession>A0A7G9GRB7</accession>
<evidence type="ECO:0000259" key="2">
    <source>
        <dbReference type="Pfam" id="PF03008"/>
    </source>
</evidence>
<gene>
    <name evidence="3" type="ORF">H9Q80_05190</name>
</gene>
<dbReference type="SUPFAM" id="SSF52980">
    <property type="entry name" value="Restriction endonuclease-like"/>
    <property type="match status" value="1"/>
</dbReference>
<dbReference type="GO" id="GO:0005524">
    <property type="term" value="F:ATP binding"/>
    <property type="evidence" value="ECO:0007669"/>
    <property type="project" value="UniProtKB-KW"/>
</dbReference>
<keyword evidence="3" id="KW-0547">Nucleotide-binding</keyword>
<dbReference type="RefSeq" id="WP_117454521.1">
    <property type="nucleotide sequence ID" value="NZ_CP060636.1"/>
</dbReference>
<dbReference type="Proteomes" id="UP000515856">
    <property type="component" value="Chromosome"/>
</dbReference>
<proteinExistence type="predicted"/>
<dbReference type="InterPro" id="IPR027417">
    <property type="entry name" value="P-loop_NTPase"/>
</dbReference>
<evidence type="ECO:0000313" key="4">
    <source>
        <dbReference type="Proteomes" id="UP000515856"/>
    </source>
</evidence>
<dbReference type="PANTHER" id="PTHR34704:SF1">
    <property type="entry name" value="ATPASE"/>
    <property type="match status" value="1"/>
</dbReference>
<keyword evidence="4" id="KW-1185">Reference proteome</keyword>
<dbReference type="Pfam" id="PF01637">
    <property type="entry name" value="ATPase_2"/>
    <property type="match status" value="1"/>
</dbReference>
<dbReference type="KEGG" id="ehn:H9Q80_05190"/>
<dbReference type="InterPro" id="IPR011579">
    <property type="entry name" value="ATPase_dom"/>
</dbReference>
<dbReference type="EMBL" id="CP060636">
    <property type="protein sequence ID" value="QNM13349.1"/>
    <property type="molecule type" value="Genomic_DNA"/>
</dbReference>
<dbReference type="SUPFAM" id="SSF52540">
    <property type="entry name" value="P-loop containing nucleoside triphosphate hydrolases"/>
    <property type="match status" value="1"/>
</dbReference>
<feature type="domain" description="DUF234" evidence="2">
    <location>
        <begin position="312"/>
        <end position="409"/>
    </location>
</feature>